<evidence type="ECO:0000313" key="2">
    <source>
        <dbReference type="EMBL" id="TKB53692.1"/>
    </source>
</evidence>
<dbReference type="InterPro" id="IPR005122">
    <property type="entry name" value="Uracil-DNA_glycosylase-like"/>
</dbReference>
<comment type="caution">
    <text evidence="2">The sequence shown here is derived from an EMBL/GenBank/DDBJ whole genome shotgun (WGS) entry which is preliminary data.</text>
</comment>
<organism evidence="2 3">
    <name type="scientific">Ferrimonas aestuarii</name>
    <dbReference type="NCBI Taxonomy" id="2569539"/>
    <lineage>
        <taxon>Bacteria</taxon>
        <taxon>Pseudomonadati</taxon>
        <taxon>Pseudomonadota</taxon>
        <taxon>Gammaproteobacteria</taxon>
        <taxon>Alteromonadales</taxon>
        <taxon>Ferrimonadaceae</taxon>
        <taxon>Ferrimonas</taxon>
    </lineage>
</organism>
<dbReference type="InterPro" id="IPR047124">
    <property type="entry name" value="HI_0220.2"/>
</dbReference>
<dbReference type="OrthoDB" id="9789139at2"/>
<proteinExistence type="predicted"/>
<reference evidence="2 3" key="1">
    <citation type="submission" date="2019-04" db="EMBL/GenBank/DDBJ databases">
        <authorList>
            <person name="Hwang J.C."/>
        </authorList>
    </citation>
    <scope>NUCLEOTIDE SEQUENCE [LARGE SCALE GENOMIC DNA]</scope>
    <source>
        <strain evidence="2 3">IMCC35002</strain>
    </source>
</reference>
<dbReference type="InterPro" id="IPR036895">
    <property type="entry name" value="Uracil-DNA_glycosylase-like_sf"/>
</dbReference>
<dbReference type="CDD" id="cd10033">
    <property type="entry name" value="UDG_like"/>
    <property type="match status" value="1"/>
</dbReference>
<dbReference type="Proteomes" id="UP000305675">
    <property type="component" value="Unassembled WGS sequence"/>
</dbReference>
<dbReference type="AlphaFoldDB" id="A0A4U1BM96"/>
<name>A0A4U1BM96_9GAMM</name>
<gene>
    <name evidence="2" type="ORF">FCL42_14040</name>
</gene>
<evidence type="ECO:0000313" key="3">
    <source>
        <dbReference type="Proteomes" id="UP000305675"/>
    </source>
</evidence>
<feature type="domain" description="Uracil-DNA glycosylase-like" evidence="1">
    <location>
        <begin position="40"/>
        <end position="196"/>
    </location>
</feature>
<dbReference type="EMBL" id="SWCJ01000011">
    <property type="protein sequence ID" value="TKB53692.1"/>
    <property type="molecule type" value="Genomic_DNA"/>
</dbReference>
<dbReference type="SMART" id="SM00987">
    <property type="entry name" value="UreE_C"/>
    <property type="match status" value="1"/>
</dbReference>
<protein>
    <submittedName>
        <fullName evidence="2">Uracil-DNA glycosylase family protein</fullName>
    </submittedName>
</protein>
<dbReference type="PANTHER" id="PTHR42160">
    <property type="entry name" value="URACIL-DNA GLYCOSYLASE SUPERFAMILY PROTEIN"/>
    <property type="match status" value="1"/>
</dbReference>
<keyword evidence="3" id="KW-1185">Reference proteome</keyword>
<evidence type="ECO:0000259" key="1">
    <source>
        <dbReference type="SMART" id="SM00986"/>
    </source>
</evidence>
<dbReference type="SUPFAM" id="SSF52141">
    <property type="entry name" value="Uracil-DNA glycosylase-like"/>
    <property type="match status" value="1"/>
</dbReference>
<accession>A0A4U1BM96</accession>
<dbReference type="Pfam" id="PF03167">
    <property type="entry name" value="UDG"/>
    <property type="match status" value="1"/>
</dbReference>
<sequence>MTINKSSDLIDTSENSIQLNQQVSQCQICRAQLPLEPRPILQWSDKAKLLIIGQAPGLRAHDKRRPFDDPSGDRLRHWLNMDKTVFYDPQRVAIIPMGFCYPGKGKSGDQPPRPECARRWHQPLQQRMTDVKLTILLGQYAQKAYLPDFQSVTQSGLAYLKQPQQEVLALPHPSPRNNLWLKRNPWFDAELLPLLKQQLSKLTLSD</sequence>
<dbReference type="SMART" id="SM00986">
    <property type="entry name" value="UDG"/>
    <property type="match status" value="1"/>
</dbReference>
<dbReference type="PANTHER" id="PTHR42160:SF1">
    <property type="entry name" value="URACIL-DNA GLYCOSYLASE SUPERFAMILY PROTEIN"/>
    <property type="match status" value="1"/>
</dbReference>
<dbReference type="RefSeq" id="WP_136864052.1">
    <property type="nucleotide sequence ID" value="NZ_SWCJ01000011.1"/>
</dbReference>
<dbReference type="Gene3D" id="3.40.470.10">
    <property type="entry name" value="Uracil-DNA glycosylase-like domain"/>
    <property type="match status" value="1"/>
</dbReference>